<keyword evidence="2" id="KW-1185">Reference proteome</keyword>
<protein>
    <submittedName>
        <fullName evidence="1">Uncharacterized protein</fullName>
    </submittedName>
</protein>
<sequence length="179" mass="19116">MSITFSTEPSPITGFAFTCGHDNGRTEHRFGSYEDARVFLQGELDAHGYTGGLAVCGDVDCCSFGLMHIEAIESDPAPDLNVTNVNARHLLELLGLDSESDEGGCLSGSVSAEDFLGRVLLAQAVSPSDAGIPARQETGLGGVTIVHMGRPVGYSEDRLAALRELADFAINRRRTIQWC</sequence>
<organism evidence="1 2">
    <name type="scientific">Arthrobacter terrae</name>
    <dbReference type="NCBI Taxonomy" id="2935737"/>
    <lineage>
        <taxon>Bacteria</taxon>
        <taxon>Bacillati</taxon>
        <taxon>Actinomycetota</taxon>
        <taxon>Actinomycetes</taxon>
        <taxon>Micrococcales</taxon>
        <taxon>Micrococcaceae</taxon>
        <taxon>Arthrobacter</taxon>
    </lineage>
</organism>
<reference evidence="1 2" key="1">
    <citation type="submission" date="2020-11" db="EMBL/GenBank/DDBJ databases">
        <title>Arthrobacter antarcticus sp. nov., isolated from Antarctic Soil.</title>
        <authorList>
            <person name="Li J."/>
        </authorList>
    </citation>
    <scope>NUCLEOTIDE SEQUENCE [LARGE SCALE GENOMIC DNA]</scope>
    <source>
        <strain evidence="1 2">Z1-20</strain>
    </source>
</reference>
<gene>
    <name evidence="1" type="ORF">IV500_06195</name>
</gene>
<comment type="caution">
    <text evidence="1">The sequence shown here is derived from an EMBL/GenBank/DDBJ whole genome shotgun (WGS) entry which is preliminary data.</text>
</comment>
<dbReference type="RefSeq" id="WP_196395958.1">
    <property type="nucleotide sequence ID" value="NZ_JADNYM010000006.1"/>
</dbReference>
<evidence type="ECO:0000313" key="2">
    <source>
        <dbReference type="Proteomes" id="UP000655366"/>
    </source>
</evidence>
<accession>A0A931CI41</accession>
<dbReference type="Proteomes" id="UP000655366">
    <property type="component" value="Unassembled WGS sequence"/>
</dbReference>
<evidence type="ECO:0000313" key="1">
    <source>
        <dbReference type="EMBL" id="MBG0739012.1"/>
    </source>
</evidence>
<proteinExistence type="predicted"/>
<dbReference type="EMBL" id="JADNYM010000006">
    <property type="protein sequence ID" value="MBG0739012.1"/>
    <property type="molecule type" value="Genomic_DNA"/>
</dbReference>
<dbReference type="AlphaFoldDB" id="A0A931CI41"/>
<name>A0A931CI41_9MICC</name>